<protein>
    <submittedName>
        <fullName evidence="3">Capsular polysaccharide biosynthesis protein</fullName>
    </submittedName>
</protein>
<keyword evidence="2" id="KW-1133">Transmembrane helix</keyword>
<gene>
    <name evidence="3" type="ORF">JOE42_000462</name>
</gene>
<keyword evidence="2" id="KW-0812">Transmembrane</keyword>
<reference evidence="3 4" key="1">
    <citation type="submission" date="2021-01" db="EMBL/GenBank/DDBJ databases">
        <title>Genomics of switchgrass bacterial isolates.</title>
        <authorList>
            <person name="Shade A."/>
        </authorList>
    </citation>
    <scope>NUCLEOTIDE SEQUENCE [LARGE SCALE GENOMIC DNA]</scope>
    <source>
        <strain evidence="3 4">PvP111</strain>
    </source>
</reference>
<dbReference type="Proteomes" id="UP000703038">
    <property type="component" value="Unassembled WGS sequence"/>
</dbReference>
<sequence length="442" mass="46336">MAPVDDPVHRGDVPPPIDLAGHMRELGRAFLPALIIALIVGAGVFALREYGTEKQYAASIVTEIRATGEVIPGDAFIEQLRAPFIGLAADNDVLDQVLSQVDTGWDAGELASHLELAPGTSPALLTFTVTADSPELALEVARTTVTTVSQASSANAARNAQGQLEQVQASIAAEEARNSQLIPGDPARSASDQSLADLRDQLTQLQSTGGGNQLAVLAVPEQSTAPVSPMPASEASVAGLVAFIVSAELIVLLRSRLGRRPRPAWARRVARKYQAEFDPTVTTGLPPVVAATVAASAAESDRGAPSSNGNGTRSAGARHAAHGRTEQNVLVLVGDDAVYPAPTSLSTGGQPRHPDALVGADLTSEWWTFIDVHDVETAVVLLSSGGRDRRAAEGVLKQLRTFGIHTHLVVQPSGRKRRSDPAPGGRTASQRPEEQVGHNARH</sequence>
<evidence type="ECO:0000256" key="1">
    <source>
        <dbReference type="SAM" id="MobiDB-lite"/>
    </source>
</evidence>
<feature type="transmembrane region" description="Helical" evidence="2">
    <location>
        <begin position="29"/>
        <end position="47"/>
    </location>
</feature>
<evidence type="ECO:0000256" key="2">
    <source>
        <dbReference type="SAM" id="Phobius"/>
    </source>
</evidence>
<evidence type="ECO:0000313" key="4">
    <source>
        <dbReference type="Proteomes" id="UP000703038"/>
    </source>
</evidence>
<name>A0ABS2KP37_9NOCA</name>
<accession>A0ABS2KP37</accession>
<comment type="caution">
    <text evidence="3">The sequence shown here is derived from an EMBL/GenBank/DDBJ whole genome shotgun (WGS) entry which is preliminary data.</text>
</comment>
<evidence type="ECO:0000313" key="3">
    <source>
        <dbReference type="EMBL" id="MBM7413729.1"/>
    </source>
</evidence>
<feature type="region of interest" description="Disordered" evidence="1">
    <location>
        <begin position="296"/>
        <end position="321"/>
    </location>
</feature>
<dbReference type="RefSeq" id="WP_204866420.1">
    <property type="nucleotide sequence ID" value="NZ_JAFBBK010000001.1"/>
</dbReference>
<feature type="region of interest" description="Disordered" evidence="1">
    <location>
        <begin position="409"/>
        <end position="442"/>
    </location>
</feature>
<proteinExistence type="predicted"/>
<dbReference type="EMBL" id="JAFBBK010000001">
    <property type="protein sequence ID" value="MBM7413729.1"/>
    <property type="molecule type" value="Genomic_DNA"/>
</dbReference>
<keyword evidence="4" id="KW-1185">Reference proteome</keyword>
<keyword evidence="2" id="KW-0472">Membrane</keyword>
<organism evidence="3 4">
    <name type="scientific">Rhodococcoides corynebacterioides</name>
    <dbReference type="NCBI Taxonomy" id="53972"/>
    <lineage>
        <taxon>Bacteria</taxon>
        <taxon>Bacillati</taxon>
        <taxon>Actinomycetota</taxon>
        <taxon>Actinomycetes</taxon>
        <taxon>Mycobacteriales</taxon>
        <taxon>Nocardiaceae</taxon>
        <taxon>Rhodococcoides</taxon>
    </lineage>
</organism>